<evidence type="ECO:0000313" key="7">
    <source>
        <dbReference type="Proteomes" id="UP001062443"/>
    </source>
</evidence>
<feature type="chain" id="PRO_5045634009" evidence="2">
    <location>
        <begin position="25"/>
        <end position="730"/>
    </location>
</feature>
<dbReference type="InterPro" id="IPR024733">
    <property type="entry name" value="NAGLU_tim-barrel"/>
</dbReference>
<dbReference type="Pfam" id="PF12972">
    <property type="entry name" value="NAGLU_C"/>
    <property type="match status" value="1"/>
</dbReference>
<keyword evidence="7" id="KW-1185">Reference proteome</keyword>
<dbReference type="Gene3D" id="3.30.379.10">
    <property type="entry name" value="Chitobiase/beta-hexosaminidase domain 2-like"/>
    <property type="match status" value="1"/>
</dbReference>
<dbReference type="EMBL" id="BAQB01000002">
    <property type="protein sequence ID" value="GBR43961.1"/>
    <property type="molecule type" value="Genomic_DNA"/>
</dbReference>
<evidence type="ECO:0000256" key="2">
    <source>
        <dbReference type="SAM" id="SignalP"/>
    </source>
</evidence>
<evidence type="ECO:0000256" key="1">
    <source>
        <dbReference type="ARBA" id="ARBA00022801"/>
    </source>
</evidence>
<evidence type="ECO:0000313" key="6">
    <source>
        <dbReference type="EMBL" id="GBR43961.1"/>
    </source>
</evidence>
<dbReference type="Pfam" id="PF05089">
    <property type="entry name" value="NAGLU"/>
    <property type="match status" value="1"/>
</dbReference>
<keyword evidence="1" id="KW-0378">Hydrolase</keyword>
<evidence type="ECO:0000259" key="3">
    <source>
        <dbReference type="Pfam" id="PF05089"/>
    </source>
</evidence>
<feature type="domain" description="Alpha-N-acetylglucosaminidase tim-barrel" evidence="3">
    <location>
        <begin position="123"/>
        <end position="441"/>
    </location>
</feature>
<sequence>MVRRRLGWMVFGASLPLMMTSIKAADDRALQQVVGRQFPGWEDHFRFVLTPDEDKHDHFSIAENGSKITVSGNTSSALLTGVGWYFKYGAHQLMSSNGVPVEHPFVASRGGFHANKRSSVQYRYALNQNVDGYTTAYWSDTDWQHELDIYALSGINTMLVERATEAVIAKTFSHFGYTEDDIRATLSMPAHLNWQLMGNLCCFGGPPSKALLKERILSTQHIVKQMRSLGMMPVFPGFYGMVPGDFAKRFPKAHVINQGTWNGSNRPAWLDPRDPLFPKIAREYYKVQKELFGDSSIYDLELFQEGGMAGDVPLKPAISVIEQSLQEAHPGARWMILGWRDQPAKEILEVVPHDKMFIVDLHQNAVRRPDRGADFLGADYVYSGLWDYGGRVALGGEAYDYGVRLPTLPATQPSMVGMGIYTEGMDNNPYLFDLFNEASWHDKPMELEEWTKAFAVRRYGVSDLHLQKAWQGLLKTVYSKTATLPHVRDEDDAAPIESLFNATPDLDLKRSNFHGSVEVYYDFSALQAVMEEFLKAPASFDQISAYRYDLVDVTRQVLANQARILLPKIKVAYEAGDLAHFQKMTQAWLALMDMQDELLGTNEFFRLGRWLSFPSGWAHSPQEARQLSYDARSLLTSWGNRSASDAGQLHDYANKDWQGLTRDLYRKRWEAYFASLEVALKVKARPKKIDWYPMADDWNHQMNVYTAAPQGSAREVAAKIDHFLRTQDAY</sequence>
<dbReference type="Proteomes" id="UP001062443">
    <property type="component" value="Unassembled WGS sequence"/>
</dbReference>
<proteinExistence type="predicted"/>
<feature type="signal peptide" evidence="2">
    <location>
        <begin position="1"/>
        <end position="24"/>
    </location>
</feature>
<feature type="domain" description="Alpha-N-acetylglucosaminidase C-terminal" evidence="5">
    <location>
        <begin position="450"/>
        <end position="720"/>
    </location>
</feature>
<name>A0ABQ0QGK6_9PROT</name>
<dbReference type="Gene3D" id="1.20.120.670">
    <property type="entry name" value="N-acetyl-b-d-glucoasminidase"/>
    <property type="match status" value="1"/>
</dbReference>
<reference evidence="6" key="1">
    <citation type="submission" date="2013-04" db="EMBL/GenBank/DDBJ databases">
        <title>The genome sequencing project of 58 acetic acid bacteria.</title>
        <authorList>
            <person name="Okamoto-Kainuma A."/>
            <person name="Ishikawa M."/>
            <person name="Umino S."/>
            <person name="Koizumi Y."/>
            <person name="Shiwa Y."/>
            <person name="Yoshikawa H."/>
            <person name="Matsutani M."/>
            <person name="Matsushita K."/>
        </authorList>
    </citation>
    <scope>NUCLEOTIDE SEQUENCE</scope>
    <source>
        <strain evidence="6">NBRC 106556</strain>
    </source>
</reference>
<dbReference type="PANTHER" id="PTHR12872:SF1">
    <property type="entry name" value="ALPHA-N-ACETYLGLUCOSAMINIDASE"/>
    <property type="match status" value="1"/>
</dbReference>
<dbReference type="Pfam" id="PF12971">
    <property type="entry name" value="NAGLU_N"/>
    <property type="match status" value="1"/>
</dbReference>
<dbReference type="PANTHER" id="PTHR12872">
    <property type="entry name" value="ALPHA-N-ACETYLGLUCOSAMINIDASE"/>
    <property type="match status" value="1"/>
</dbReference>
<dbReference type="InterPro" id="IPR024240">
    <property type="entry name" value="NAGLU_N"/>
</dbReference>
<organism evidence="6 7">
    <name type="scientific">Neokomagataea tanensis NBRC 106556</name>
    <dbReference type="NCBI Taxonomy" id="1223519"/>
    <lineage>
        <taxon>Bacteria</taxon>
        <taxon>Pseudomonadati</taxon>
        <taxon>Pseudomonadota</taxon>
        <taxon>Alphaproteobacteria</taxon>
        <taxon>Acetobacterales</taxon>
        <taxon>Acetobacteraceae</taxon>
        <taxon>Neokomagataea</taxon>
    </lineage>
</organism>
<feature type="domain" description="Alpha-N-acetylglucosaminidase N-terminal" evidence="4">
    <location>
        <begin position="29"/>
        <end position="100"/>
    </location>
</feature>
<comment type="caution">
    <text evidence="6">The sequence shown here is derived from an EMBL/GenBank/DDBJ whole genome shotgun (WGS) entry which is preliminary data.</text>
</comment>
<dbReference type="Gene3D" id="3.20.20.80">
    <property type="entry name" value="Glycosidases"/>
    <property type="match status" value="1"/>
</dbReference>
<accession>A0ABQ0QGK6</accession>
<dbReference type="RefSeq" id="WP_068173327.1">
    <property type="nucleotide sequence ID" value="NZ_BAQB01000002.1"/>
</dbReference>
<evidence type="ECO:0000259" key="5">
    <source>
        <dbReference type="Pfam" id="PF12972"/>
    </source>
</evidence>
<dbReference type="InterPro" id="IPR024732">
    <property type="entry name" value="NAGLU_C"/>
</dbReference>
<gene>
    <name evidence="6" type="ORF">AA106556_0267</name>
</gene>
<keyword evidence="2" id="KW-0732">Signal</keyword>
<dbReference type="InterPro" id="IPR007781">
    <property type="entry name" value="NAGLU"/>
</dbReference>
<protein>
    <submittedName>
        <fullName evidence="6">Alpha-N-acetylglucosaminidase</fullName>
    </submittedName>
</protein>
<dbReference type="InterPro" id="IPR029018">
    <property type="entry name" value="Hex-like_dom2"/>
</dbReference>
<evidence type="ECO:0000259" key="4">
    <source>
        <dbReference type="Pfam" id="PF12971"/>
    </source>
</evidence>